<feature type="coiled-coil region" evidence="7">
    <location>
        <begin position="275"/>
        <end position="305"/>
    </location>
</feature>
<dbReference type="PROSITE" id="PS50011">
    <property type="entry name" value="PROTEIN_KINASE_DOM"/>
    <property type="match status" value="1"/>
</dbReference>
<dbReference type="InterPro" id="IPR032675">
    <property type="entry name" value="LRR_dom_sf"/>
</dbReference>
<dbReference type="OrthoDB" id="248923at2759"/>
<evidence type="ECO:0000256" key="5">
    <source>
        <dbReference type="ARBA" id="ARBA00022989"/>
    </source>
</evidence>
<name>A0A218XSE8_PUNGR</name>
<evidence type="ECO:0000313" key="15">
    <source>
        <dbReference type="Proteomes" id="UP000233551"/>
    </source>
</evidence>
<dbReference type="InterPro" id="IPR001611">
    <property type="entry name" value="Leu-rich_rpt"/>
</dbReference>
<evidence type="ECO:0000256" key="1">
    <source>
        <dbReference type="ARBA" id="ARBA00004370"/>
    </source>
</evidence>
<feature type="compositionally biased region" description="Polar residues" evidence="8">
    <location>
        <begin position="212"/>
        <end position="231"/>
    </location>
</feature>
<evidence type="ECO:0000256" key="3">
    <source>
        <dbReference type="ARBA" id="ARBA00022692"/>
    </source>
</evidence>
<feature type="region of interest" description="Disordered" evidence="8">
    <location>
        <begin position="212"/>
        <end position="245"/>
    </location>
</feature>
<evidence type="ECO:0000259" key="11">
    <source>
        <dbReference type="PROSITE" id="PS50011"/>
    </source>
</evidence>
<protein>
    <recommendedName>
        <fullName evidence="11">Protein kinase domain-containing protein</fullName>
    </recommendedName>
</protein>
<evidence type="ECO:0000256" key="9">
    <source>
        <dbReference type="SAM" id="Phobius"/>
    </source>
</evidence>
<keyword evidence="3 9" id="KW-0812">Transmembrane</keyword>
<organism evidence="12 14">
    <name type="scientific">Punica granatum</name>
    <name type="common">Pomegranate</name>
    <dbReference type="NCBI Taxonomy" id="22663"/>
    <lineage>
        <taxon>Eukaryota</taxon>
        <taxon>Viridiplantae</taxon>
        <taxon>Streptophyta</taxon>
        <taxon>Embryophyta</taxon>
        <taxon>Tracheophyta</taxon>
        <taxon>Spermatophyta</taxon>
        <taxon>Magnoliopsida</taxon>
        <taxon>eudicotyledons</taxon>
        <taxon>Gunneridae</taxon>
        <taxon>Pentapetalae</taxon>
        <taxon>rosids</taxon>
        <taxon>malvids</taxon>
        <taxon>Myrtales</taxon>
        <taxon>Lythraceae</taxon>
        <taxon>Punica</taxon>
    </lineage>
</organism>
<feature type="signal peptide" evidence="10">
    <location>
        <begin position="1"/>
        <end position="25"/>
    </location>
</feature>
<dbReference type="GO" id="GO:0016020">
    <property type="term" value="C:membrane"/>
    <property type="evidence" value="ECO:0007669"/>
    <property type="project" value="UniProtKB-SubCell"/>
</dbReference>
<keyword evidence="6 9" id="KW-0472">Membrane</keyword>
<proteinExistence type="predicted"/>
<dbReference type="Proteomes" id="UP000197138">
    <property type="component" value="Unassembled WGS sequence"/>
</dbReference>
<dbReference type="Gene3D" id="3.80.10.10">
    <property type="entry name" value="Ribonuclease Inhibitor"/>
    <property type="match status" value="1"/>
</dbReference>
<dbReference type="GO" id="GO:0005524">
    <property type="term" value="F:ATP binding"/>
    <property type="evidence" value="ECO:0007669"/>
    <property type="project" value="InterPro"/>
</dbReference>
<keyword evidence="5 9" id="KW-1133">Transmembrane helix</keyword>
<dbReference type="AlphaFoldDB" id="A0A218XSE8"/>
<dbReference type="PANTHER" id="PTHR48007">
    <property type="entry name" value="LEUCINE-RICH REPEAT RECEPTOR-LIKE PROTEIN KINASE PXC1"/>
    <property type="match status" value="1"/>
</dbReference>
<evidence type="ECO:0000256" key="4">
    <source>
        <dbReference type="ARBA" id="ARBA00022737"/>
    </source>
</evidence>
<dbReference type="SUPFAM" id="SSF52058">
    <property type="entry name" value="L domain-like"/>
    <property type="match status" value="1"/>
</dbReference>
<keyword evidence="10" id="KW-0732">Signal</keyword>
<dbReference type="Gene3D" id="1.10.510.10">
    <property type="entry name" value="Transferase(Phosphotransferase) domain 1"/>
    <property type="match status" value="1"/>
</dbReference>
<dbReference type="GeneID" id="116205260"/>
<feature type="chain" id="PRO_5014072056" description="Protein kinase domain-containing protein" evidence="10">
    <location>
        <begin position="26"/>
        <end position="673"/>
    </location>
</feature>
<reference evidence="14" key="1">
    <citation type="journal article" date="2017" name="Plant J.">
        <title>The pomegranate (Punica granatum L.) genome and the genomics of punicalagin biosynthesis.</title>
        <authorList>
            <person name="Qin G."/>
            <person name="Xu C."/>
            <person name="Ming R."/>
            <person name="Tang H."/>
            <person name="Guyot R."/>
            <person name="Kramer E.M."/>
            <person name="Hu Y."/>
            <person name="Yi X."/>
            <person name="Qi Y."/>
            <person name="Xu X."/>
            <person name="Gao Z."/>
            <person name="Pan H."/>
            <person name="Jian J."/>
            <person name="Tian Y."/>
            <person name="Yue Z."/>
            <person name="Xu Y."/>
        </authorList>
    </citation>
    <scope>NUCLEOTIDE SEQUENCE [LARGE SCALE GENOMIC DNA]</scope>
    <source>
        <strain evidence="14">cv. Dabenzi</strain>
    </source>
</reference>
<dbReference type="EMBL" id="MTKT01000807">
    <property type="protein sequence ID" value="OWM87750.1"/>
    <property type="molecule type" value="Genomic_DNA"/>
</dbReference>
<comment type="caution">
    <text evidence="12">The sequence shown here is derived from an EMBL/GenBank/DDBJ whole genome shotgun (WGS) entry which is preliminary data.</text>
</comment>
<evidence type="ECO:0000256" key="2">
    <source>
        <dbReference type="ARBA" id="ARBA00022614"/>
    </source>
</evidence>
<sequence length="673" mass="74708">MGSWSLSKILLASVLITFSNQNVAGGGPATGYDRQERDALYALKANFNHPFLNKNWTGLQCYMNEPPYWYGIQCINGRVTGILLENMDLTGTIKFDTFIFLPELVALSFRNNSLTGTLMNFAANQQLTSVDLSGNKFHGPISQSLASLDLLISLQLQGNNLTGQIPEFDQPTLILFNVSNNNLSGLIPSTRTLQSFGPDSFLDNPKLCGPPTLNSCNLSTSKEQQDGSQAPEQPPGESNTKSNKKNSSLSHYAVIFLLFDVVGLVAVVILFFLYYKKSKELKKFMKDENKEEEEEEEEDERVRVQVQVQGRRLEEANRDQEKPEEAVVEGRRSVFGAEEKEGKLVFMDKSIANFELSDLLKATAEGLGRGIFGNSYKALLEDGQAVVVKRLRDLKPMTDEEFTRKLISVASLSHLNLLPPLAYYYSKDEKLLVYRFAEKGNLFNRIHGGRGGRDRVPFRWNARLSAARGAALALEHLHRSSRASNGIVPHGNLKSSNVLFDQNGEVLITDYGFASLIAAPIACHSMMAYKSPEYQSSKRISHKSDVWSYGALLLELLSGRISAFSAPPGTSGVNLCTWVHRAVREEWTAEIFDVEISVQRNAAPGMLRLLQLALRCCDNAPERRPEMAEIVRELASMKPVDSEDESDMSYDRSLTDESASTSASGPAGDEKSR</sequence>
<dbReference type="PANTHER" id="PTHR48007:SF43">
    <property type="entry name" value="POLLEN RECEPTOR-LIKE KINASE 4"/>
    <property type="match status" value="1"/>
</dbReference>
<reference evidence="12" key="2">
    <citation type="submission" date="2017-06" db="EMBL/GenBank/DDBJ databases">
        <title>The pomegranate genome and the genomics of punicalagin biosynthesis.</title>
        <authorList>
            <person name="Xu C."/>
        </authorList>
    </citation>
    <scope>NUCLEOTIDE SEQUENCE [LARGE SCALE GENOMIC DNA]</scope>
    <source>
        <tissue evidence="12">Fresh leaf</tissue>
    </source>
</reference>
<accession>A0A218XSE8</accession>
<comment type="subcellular location">
    <subcellularLocation>
        <location evidence="1">Membrane</location>
    </subcellularLocation>
</comment>
<feature type="domain" description="Protein kinase" evidence="11">
    <location>
        <begin position="361"/>
        <end position="637"/>
    </location>
</feature>
<dbReference type="STRING" id="22663.A0A218XSE8"/>
<reference evidence="13 15" key="3">
    <citation type="submission" date="2017-11" db="EMBL/GenBank/DDBJ databases">
        <title>De-novo sequencing of pomegranate (Punica granatum L.) genome.</title>
        <authorList>
            <person name="Akparov Z."/>
            <person name="Amiraslanov A."/>
            <person name="Hajiyeva S."/>
            <person name="Abbasov M."/>
            <person name="Kaur K."/>
            <person name="Hamwieh A."/>
            <person name="Solovyev V."/>
            <person name="Salamov A."/>
            <person name="Braich B."/>
            <person name="Kosarev P."/>
            <person name="Mahmoud A."/>
            <person name="Hajiyev E."/>
            <person name="Babayeva S."/>
            <person name="Izzatullayeva V."/>
            <person name="Mammadov A."/>
            <person name="Mammadov A."/>
            <person name="Sharifova S."/>
            <person name="Ojaghi J."/>
            <person name="Eynullazada K."/>
            <person name="Bayramov B."/>
            <person name="Abdulazimova A."/>
            <person name="Shahmuradov I."/>
        </authorList>
    </citation>
    <scope>NUCLEOTIDE SEQUENCE [LARGE SCALE GENOMIC DNA]</scope>
    <source>
        <strain evidence="13">AG2017</strain>
        <strain evidence="15">cv. AG2017</strain>
        <tissue evidence="13">Leaf</tissue>
    </source>
</reference>
<keyword evidence="4" id="KW-0677">Repeat</keyword>
<dbReference type="InterPro" id="IPR011009">
    <property type="entry name" value="Kinase-like_dom_sf"/>
</dbReference>
<evidence type="ECO:0000256" key="7">
    <source>
        <dbReference type="SAM" id="Coils"/>
    </source>
</evidence>
<keyword evidence="15" id="KW-1185">Reference proteome</keyword>
<dbReference type="Pfam" id="PF00069">
    <property type="entry name" value="Pkinase"/>
    <property type="match status" value="1"/>
</dbReference>
<dbReference type="GO" id="GO:0004672">
    <property type="term" value="F:protein kinase activity"/>
    <property type="evidence" value="ECO:0007669"/>
    <property type="project" value="InterPro"/>
</dbReference>
<evidence type="ECO:0000313" key="12">
    <source>
        <dbReference type="EMBL" id="OWM87750.1"/>
    </source>
</evidence>
<dbReference type="InterPro" id="IPR046959">
    <property type="entry name" value="PRK1-6/SRF4-like"/>
</dbReference>
<dbReference type="Gene3D" id="3.30.200.20">
    <property type="entry name" value="Phosphorylase Kinase, domain 1"/>
    <property type="match status" value="1"/>
</dbReference>
<dbReference type="SUPFAM" id="SSF56112">
    <property type="entry name" value="Protein kinase-like (PK-like)"/>
    <property type="match status" value="1"/>
</dbReference>
<evidence type="ECO:0000256" key="6">
    <source>
        <dbReference type="ARBA" id="ARBA00023136"/>
    </source>
</evidence>
<dbReference type="EMBL" id="PGOL01000891">
    <property type="protein sequence ID" value="PKI63335.1"/>
    <property type="molecule type" value="Genomic_DNA"/>
</dbReference>
<feature type="transmembrane region" description="Helical" evidence="9">
    <location>
        <begin position="252"/>
        <end position="275"/>
    </location>
</feature>
<evidence type="ECO:0000256" key="10">
    <source>
        <dbReference type="SAM" id="SignalP"/>
    </source>
</evidence>
<feature type="region of interest" description="Disordered" evidence="8">
    <location>
        <begin position="634"/>
        <end position="673"/>
    </location>
</feature>
<evidence type="ECO:0000313" key="14">
    <source>
        <dbReference type="Proteomes" id="UP000197138"/>
    </source>
</evidence>
<dbReference type="Pfam" id="PF00560">
    <property type="entry name" value="LRR_1"/>
    <property type="match status" value="1"/>
</dbReference>
<evidence type="ECO:0000256" key="8">
    <source>
        <dbReference type="SAM" id="MobiDB-lite"/>
    </source>
</evidence>
<keyword evidence="2" id="KW-0433">Leucine-rich repeat</keyword>
<evidence type="ECO:0000313" key="13">
    <source>
        <dbReference type="EMBL" id="PKI63335.1"/>
    </source>
</evidence>
<dbReference type="Proteomes" id="UP000233551">
    <property type="component" value="Unassembled WGS sequence"/>
</dbReference>
<gene>
    <name evidence="12" type="ORF">CDL15_Pgr016446</name>
    <name evidence="13" type="ORF">CRG98_016223</name>
</gene>
<keyword evidence="7" id="KW-0175">Coiled coil</keyword>
<dbReference type="InterPro" id="IPR000719">
    <property type="entry name" value="Prot_kinase_dom"/>
</dbReference>